<dbReference type="Proteomes" id="UP000196581">
    <property type="component" value="Unassembled WGS sequence"/>
</dbReference>
<dbReference type="PROSITE" id="PS50995">
    <property type="entry name" value="HTH_MARR_2"/>
    <property type="match status" value="1"/>
</dbReference>
<feature type="domain" description="HTH marR-type" evidence="1">
    <location>
        <begin position="9"/>
        <end position="140"/>
    </location>
</feature>
<gene>
    <name evidence="2" type="ORF">FM105_09380</name>
</gene>
<dbReference type="InterPro" id="IPR000835">
    <property type="entry name" value="HTH_MarR-typ"/>
</dbReference>
<dbReference type="PANTHER" id="PTHR33164">
    <property type="entry name" value="TRANSCRIPTIONAL REGULATOR, MARR FAMILY"/>
    <property type="match status" value="1"/>
</dbReference>
<dbReference type="GO" id="GO:0003700">
    <property type="term" value="F:DNA-binding transcription factor activity"/>
    <property type="evidence" value="ECO:0007669"/>
    <property type="project" value="InterPro"/>
</dbReference>
<dbReference type="InterPro" id="IPR039422">
    <property type="entry name" value="MarR/SlyA-like"/>
</dbReference>
<dbReference type="EMBL" id="FWFF01000017">
    <property type="protein sequence ID" value="SLM98693.1"/>
    <property type="molecule type" value="Genomic_DNA"/>
</dbReference>
<dbReference type="SMART" id="SM00347">
    <property type="entry name" value="HTH_MARR"/>
    <property type="match status" value="1"/>
</dbReference>
<dbReference type="PRINTS" id="PR00598">
    <property type="entry name" value="HTHMARR"/>
</dbReference>
<dbReference type="Pfam" id="PF12802">
    <property type="entry name" value="MarR_2"/>
    <property type="match status" value="1"/>
</dbReference>
<dbReference type="InterPro" id="IPR036390">
    <property type="entry name" value="WH_DNA-bd_sf"/>
</dbReference>
<dbReference type="RefSeq" id="WP_087007553.1">
    <property type="nucleotide sequence ID" value="NZ_FWFF01000017.1"/>
</dbReference>
<protein>
    <submittedName>
        <fullName evidence="2">Transcriptional regulator, MarR family</fullName>
    </submittedName>
</protein>
<proteinExistence type="predicted"/>
<accession>A0A1X6XHT9</accession>
<reference evidence="3" key="1">
    <citation type="submission" date="2017-02" db="EMBL/GenBank/DDBJ databases">
        <authorList>
            <person name="Dridi B."/>
        </authorList>
    </citation>
    <scope>NUCLEOTIDE SEQUENCE [LARGE SCALE GENOMIC DNA]</scope>
    <source>
        <strain evidence="3">B Co 03.10</strain>
    </source>
</reference>
<sequence length="147" mass="15844">MTALVPSPQHFTGHLLRRAQQAHVAAWTRHVSTGVTSVQFATLSVLARAPGMSQAGLGGELGLDRATITDLVRRMEARGHVVRTADPGDARRKVVTLTPSGQETLHELLPRVEALEPILTGGLSPDERAQLRVLLERVIDQDPTPLG</sequence>
<dbReference type="GO" id="GO:0006950">
    <property type="term" value="P:response to stress"/>
    <property type="evidence" value="ECO:0007669"/>
    <property type="project" value="TreeGrafter"/>
</dbReference>
<dbReference type="Gene3D" id="1.10.10.10">
    <property type="entry name" value="Winged helix-like DNA-binding domain superfamily/Winged helix DNA-binding domain"/>
    <property type="match status" value="1"/>
</dbReference>
<dbReference type="AlphaFoldDB" id="A0A1X6XHT9"/>
<dbReference type="PANTHER" id="PTHR33164:SF95">
    <property type="entry name" value="TRANSCRIPTIONAL REGULATOR"/>
    <property type="match status" value="1"/>
</dbReference>
<name>A0A1X6XHT9_9MICO</name>
<keyword evidence="3" id="KW-1185">Reference proteome</keyword>
<organism evidence="2 3">
    <name type="scientific">Brevibacterium yomogidense</name>
    <dbReference type="NCBI Taxonomy" id="946573"/>
    <lineage>
        <taxon>Bacteria</taxon>
        <taxon>Bacillati</taxon>
        <taxon>Actinomycetota</taxon>
        <taxon>Actinomycetes</taxon>
        <taxon>Micrococcales</taxon>
        <taxon>Brevibacteriaceae</taxon>
        <taxon>Brevibacterium</taxon>
    </lineage>
</organism>
<evidence type="ECO:0000313" key="2">
    <source>
        <dbReference type="EMBL" id="SLM98693.1"/>
    </source>
</evidence>
<evidence type="ECO:0000259" key="1">
    <source>
        <dbReference type="PROSITE" id="PS50995"/>
    </source>
</evidence>
<dbReference type="InterPro" id="IPR036388">
    <property type="entry name" value="WH-like_DNA-bd_sf"/>
</dbReference>
<dbReference type="SUPFAM" id="SSF46785">
    <property type="entry name" value="Winged helix' DNA-binding domain"/>
    <property type="match status" value="1"/>
</dbReference>
<evidence type="ECO:0000313" key="3">
    <source>
        <dbReference type="Proteomes" id="UP000196581"/>
    </source>
</evidence>